<name>A0A8S5LBR0_9CAUD</name>
<proteinExistence type="predicted"/>
<protein>
    <submittedName>
        <fullName evidence="2">Uncharacterized protein</fullName>
    </submittedName>
</protein>
<feature type="compositionally biased region" description="Basic residues" evidence="1">
    <location>
        <begin position="88"/>
        <end position="99"/>
    </location>
</feature>
<reference evidence="2" key="1">
    <citation type="journal article" date="2021" name="Proc. Natl. Acad. Sci. U.S.A.">
        <title>A Catalog of Tens of Thousands of Viruses from Human Metagenomes Reveals Hidden Associations with Chronic Diseases.</title>
        <authorList>
            <person name="Tisza M.J."/>
            <person name="Buck C.B."/>
        </authorList>
    </citation>
    <scope>NUCLEOTIDE SEQUENCE</scope>
    <source>
        <strain evidence="2">Ctt5z12</strain>
    </source>
</reference>
<organism evidence="2">
    <name type="scientific">Siphoviridae sp. ctt5z12</name>
    <dbReference type="NCBI Taxonomy" id="2823604"/>
    <lineage>
        <taxon>Viruses</taxon>
        <taxon>Duplodnaviria</taxon>
        <taxon>Heunggongvirae</taxon>
        <taxon>Uroviricota</taxon>
        <taxon>Caudoviricetes</taxon>
    </lineage>
</organism>
<dbReference type="EMBL" id="BK014676">
    <property type="protein sequence ID" value="DAD67386.1"/>
    <property type="molecule type" value="Genomic_DNA"/>
</dbReference>
<feature type="region of interest" description="Disordered" evidence="1">
    <location>
        <begin position="88"/>
        <end position="107"/>
    </location>
</feature>
<sequence length="107" mass="12501">MACVISLKIGIEPKRAYKDLEFARYKPEYLDVLEGVRADFKADPMKPYKEAVLATIPKTDVIFSRDDFANIEAYSVFEKSYDKSGAKLRNKTKRPRRVKKEQLEFKF</sequence>
<evidence type="ECO:0000313" key="2">
    <source>
        <dbReference type="EMBL" id="DAD67386.1"/>
    </source>
</evidence>
<accession>A0A8S5LBR0</accession>
<evidence type="ECO:0000256" key="1">
    <source>
        <dbReference type="SAM" id="MobiDB-lite"/>
    </source>
</evidence>